<name>C4XT14_SOLM1</name>
<dbReference type="SUPFAM" id="SSF48452">
    <property type="entry name" value="TPR-like"/>
    <property type="match status" value="1"/>
</dbReference>
<dbReference type="KEGG" id="dma:DMR_00050"/>
<evidence type="ECO:0000256" key="1">
    <source>
        <dbReference type="SAM" id="SignalP"/>
    </source>
</evidence>
<gene>
    <name evidence="2" type="ordered locus">DMR_00050</name>
</gene>
<dbReference type="RefSeq" id="WP_012749590.1">
    <property type="nucleotide sequence ID" value="NC_012796.1"/>
</dbReference>
<dbReference type="OrthoDB" id="5290562at2"/>
<evidence type="ECO:0000313" key="2">
    <source>
        <dbReference type="EMBL" id="BAH73496.1"/>
    </source>
</evidence>
<reference evidence="2 3" key="1">
    <citation type="journal article" date="2009" name="Genome Res.">
        <title>Whole genome sequence of Desulfovibrio magneticus strain RS-1 revealed common gene clusters in magnetotactic bacteria.</title>
        <authorList>
            <person name="Nakazawa H."/>
            <person name="Arakaki A."/>
            <person name="Narita-Yamada S."/>
            <person name="Yashiro I."/>
            <person name="Jinno K."/>
            <person name="Aoki N."/>
            <person name="Tsuruyama A."/>
            <person name="Okamura Y."/>
            <person name="Tanikawa S."/>
            <person name="Fujita N."/>
            <person name="Takeyama H."/>
            <person name="Matsunaga T."/>
        </authorList>
    </citation>
    <scope>NUCLEOTIDE SEQUENCE [LARGE SCALE GENOMIC DNA]</scope>
    <source>
        <strain evidence="3">ATCC 700980 / DSM 13731 / RS-1</strain>
    </source>
</reference>
<organism evidence="2 3">
    <name type="scientific">Solidesulfovibrio magneticus (strain ATCC 700980 / DSM 13731 / RS-1)</name>
    <name type="common">Desulfovibrio magneticus</name>
    <dbReference type="NCBI Taxonomy" id="573370"/>
    <lineage>
        <taxon>Bacteria</taxon>
        <taxon>Pseudomonadati</taxon>
        <taxon>Thermodesulfobacteriota</taxon>
        <taxon>Desulfovibrionia</taxon>
        <taxon>Desulfovibrionales</taxon>
        <taxon>Desulfovibrionaceae</taxon>
        <taxon>Solidesulfovibrio</taxon>
    </lineage>
</organism>
<keyword evidence="1" id="KW-0732">Signal</keyword>
<feature type="signal peptide" evidence="1">
    <location>
        <begin position="1"/>
        <end position="24"/>
    </location>
</feature>
<feature type="chain" id="PRO_5002946036" description="Tetratricopeptide repeat protein" evidence="1">
    <location>
        <begin position="25"/>
        <end position="268"/>
    </location>
</feature>
<proteinExistence type="predicted"/>
<evidence type="ECO:0000313" key="3">
    <source>
        <dbReference type="Proteomes" id="UP000009071"/>
    </source>
</evidence>
<dbReference type="STRING" id="573370.DMR_00050"/>
<sequence length="268" mass="29388">MRALRRIACLVAICCLGLLLGAQAGCDGPREDGSARLLETARRAFLDSQYLRAETAYEHYLQAYPTGADRLEAWRRLADIALDFRESPDKAATLLEAAVLEFAGDPATTADLLTTAASLRFDRKAYARAAADCRGVVDLAGASDQRRLDCHLLLGRLELAQRNDAQALARYEACRQSDLPRTESARCALAQAELLLRLERFKEAEPLLHEIFATANSAPALRAQAGFALGQLKEASSDKAAAREIYKATRPLHPNPLVVDKRLELLDN</sequence>
<dbReference type="Gene3D" id="1.25.40.10">
    <property type="entry name" value="Tetratricopeptide repeat domain"/>
    <property type="match status" value="1"/>
</dbReference>
<dbReference type="AlphaFoldDB" id="C4XT14"/>
<dbReference type="EMBL" id="AP010904">
    <property type="protein sequence ID" value="BAH73496.1"/>
    <property type="molecule type" value="Genomic_DNA"/>
</dbReference>
<accession>C4XT14</accession>
<dbReference type="HOGENOM" id="CLU_086935_0_0_7"/>
<keyword evidence="3" id="KW-1185">Reference proteome</keyword>
<dbReference type="Proteomes" id="UP000009071">
    <property type="component" value="Chromosome"/>
</dbReference>
<dbReference type="InterPro" id="IPR011990">
    <property type="entry name" value="TPR-like_helical_dom_sf"/>
</dbReference>
<protein>
    <recommendedName>
        <fullName evidence="4">Tetratricopeptide repeat protein</fullName>
    </recommendedName>
</protein>
<dbReference type="eggNOG" id="COG0457">
    <property type="taxonomic scope" value="Bacteria"/>
</dbReference>
<evidence type="ECO:0008006" key="4">
    <source>
        <dbReference type="Google" id="ProtNLM"/>
    </source>
</evidence>